<sequence>SENPSGTRVFENIYPYRMTIARIQAFSQKIEDLTHRLQNTDREIEQSKTRSTRSFKTLHSVLKPRSARNSVYLRDLFPSMPLDQSLAYVNRTGKNRPW</sequence>
<feature type="non-terminal residue" evidence="2">
    <location>
        <position position="1"/>
    </location>
</feature>
<reference evidence="2 3" key="1">
    <citation type="journal article" date="2021" name="BMC Genomics">
        <title>Datura genome reveals duplications of psychoactive alkaloid biosynthetic genes and high mutation rate following tissue culture.</title>
        <authorList>
            <person name="Rajewski A."/>
            <person name="Carter-House D."/>
            <person name="Stajich J."/>
            <person name="Litt A."/>
        </authorList>
    </citation>
    <scope>NUCLEOTIDE SEQUENCE [LARGE SCALE GENOMIC DNA]</scope>
    <source>
        <strain evidence="2">AR-01</strain>
    </source>
</reference>
<keyword evidence="3" id="KW-1185">Reference proteome</keyword>
<comment type="caution">
    <text evidence="2">The sequence shown here is derived from an EMBL/GenBank/DDBJ whole genome shotgun (WGS) entry which is preliminary data.</text>
</comment>
<dbReference type="Proteomes" id="UP000823775">
    <property type="component" value="Unassembled WGS sequence"/>
</dbReference>
<proteinExistence type="predicted"/>
<gene>
    <name evidence="2" type="ORF">HAX54_004081</name>
</gene>
<evidence type="ECO:0000313" key="2">
    <source>
        <dbReference type="EMBL" id="MCD7466963.1"/>
    </source>
</evidence>
<accession>A0ABS8T749</accession>
<feature type="coiled-coil region" evidence="1">
    <location>
        <begin position="23"/>
        <end position="50"/>
    </location>
</feature>
<dbReference type="EMBL" id="JACEIK010001184">
    <property type="protein sequence ID" value="MCD7466963.1"/>
    <property type="molecule type" value="Genomic_DNA"/>
</dbReference>
<keyword evidence="1" id="KW-0175">Coiled coil</keyword>
<evidence type="ECO:0000313" key="3">
    <source>
        <dbReference type="Proteomes" id="UP000823775"/>
    </source>
</evidence>
<name>A0ABS8T749_DATST</name>
<organism evidence="2 3">
    <name type="scientific">Datura stramonium</name>
    <name type="common">Jimsonweed</name>
    <name type="synonym">Common thornapple</name>
    <dbReference type="NCBI Taxonomy" id="4076"/>
    <lineage>
        <taxon>Eukaryota</taxon>
        <taxon>Viridiplantae</taxon>
        <taxon>Streptophyta</taxon>
        <taxon>Embryophyta</taxon>
        <taxon>Tracheophyta</taxon>
        <taxon>Spermatophyta</taxon>
        <taxon>Magnoliopsida</taxon>
        <taxon>eudicotyledons</taxon>
        <taxon>Gunneridae</taxon>
        <taxon>Pentapetalae</taxon>
        <taxon>asterids</taxon>
        <taxon>lamiids</taxon>
        <taxon>Solanales</taxon>
        <taxon>Solanaceae</taxon>
        <taxon>Solanoideae</taxon>
        <taxon>Datureae</taxon>
        <taxon>Datura</taxon>
    </lineage>
</organism>
<evidence type="ECO:0000256" key="1">
    <source>
        <dbReference type="SAM" id="Coils"/>
    </source>
</evidence>
<protein>
    <submittedName>
        <fullName evidence="2">Uncharacterized protein</fullName>
    </submittedName>
</protein>